<dbReference type="EMBL" id="KV417313">
    <property type="protein sequence ID" value="KZO92212.1"/>
    <property type="molecule type" value="Genomic_DNA"/>
</dbReference>
<keyword evidence="4" id="KW-0378">Hydrolase</keyword>
<keyword evidence="5 7" id="KW-1133">Transmembrane helix</keyword>
<evidence type="ECO:0000256" key="3">
    <source>
        <dbReference type="ARBA" id="ARBA00022692"/>
    </source>
</evidence>
<keyword evidence="6 7" id="KW-0472">Membrane</keyword>
<feature type="transmembrane region" description="Helical" evidence="7">
    <location>
        <begin position="168"/>
        <end position="187"/>
    </location>
</feature>
<comment type="subcellular location">
    <subcellularLocation>
        <location evidence="1">Membrane</location>
        <topology evidence="1">Multi-pass membrane protein</topology>
    </subcellularLocation>
</comment>
<comment type="similarity">
    <text evidence="2">Belongs to the peptidase S54 family.</text>
</comment>
<dbReference type="PANTHER" id="PTHR43731">
    <property type="entry name" value="RHOMBOID PROTEASE"/>
    <property type="match status" value="1"/>
</dbReference>
<feature type="transmembrane region" description="Helical" evidence="7">
    <location>
        <begin position="119"/>
        <end position="136"/>
    </location>
</feature>
<reference evidence="9 10" key="1">
    <citation type="journal article" date="2016" name="Mol. Biol. Evol.">
        <title>Comparative Genomics of Early-Diverging Mushroom-Forming Fungi Provides Insights into the Origins of Lignocellulose Decay Capabilities.</title>
        <authorList>
            <person name="Nagy L.G."/>
            <person name="Riley R."/>
            <person name="Tritt A."/>
            <person name="Adam C."/>
            <person name="Daum C."/>
            <person name="Floudas D."/>
            <person name="Sun H."/>
            <person name="Yadav J.S."/>
            <person name="Pangilinan J."/>
            <person name="Larsson K.H."/>
            <person name="Matsuura K."/>
            <person name="Barry K."/>
            <person name="Labutti K."/>
            <person name="Kuo R."/>
            <person name="Ohm R.A."/>
            <person name="Bhattacharya S.S."/>
            <person name="Shirouzu T."/>
            <person name="Yoshinaga Y."/>
            <person name="Martin F.M."/>
            <person name="Grigoriev I.V."/>
            <person name="Hibbett D.S."/>
        </authorList>
    </citation>
    <scope>NUCLEOTIDE SEQUENCE [LARGE SCALE GENOMIC DNA]</scope>
    <source>
        <strain evidence="9 10">TUFC12733</strain>
    </source>
</reference>
<evidence type="ECO:0000256" key="6">
    <source>
        <dbReference type="ARBA" id="ARBA00023136"/>
    </source>
</evidence>
<dbReference type="GO" id="GO:0016020">
    <property type="term" value="C:membrane"/>
    <property type="evidence" value="ECO:0007669"/>
    <property type="project" value="UniProtKB-SubCell"/>
</dbReference>
<dbReference type="SUPFAM" id="SSF144091">
    <property type="entry name" value="Rhomboid-like"/>
    <property type="match status" value="1"/>
</dbReference>
<dbReference type="GO" id="GO:0004252">
    <property type="term" value="F:serine-type endopeptidase activity"/>
    <property type="evidence" value="ECO:0007669"/>
    <property type="project" value="InterPro"/>
</dbReference>
<evidence type="ECO:0000256" key="4">
    <source>
        <dbReference type="ARBA" id="ARBA00022801"/>
    </source>
</evidence>
<feature type="non-terminal residue" evidence="9">
    <location>
        <position position="214"/>
    </location>
</feature>
<dbReference type="Proteomes" id="UP000076738">
    <property type="component" value="Unassembled WGS sequence"/>
</dbReference>
<keyword evidence="10" id="KW-1185">Reference proteome</keyword>
<dbReference type="InterPro" id="IPR022764">
    <property type="entry name" value="Peptidase_S54_rhomboid_dom"/>
</dbReference>
<name>A0A167I1K5_CALVF</name>
<dbReference type="InterPro" id="IPR050925">
    <property type="entry name" value="Rhomboid_protease_S54"/>
</dbReference>
<evidence type="ECO:0000313" key="9">
    <source>
        <dbReference type="EMBL" id="KZO92212.1"/>
    </source>
</evidence>
<gene>
    <name evidence="9" type="ORF">CALVIDRAFT_469081</name>
</gene>
<dbReference type="PANTHER" id="PTHR43731:SF14">
    <property type="entry name" value="PRESENILIN-ASSOCIATED RHOMBOID-LIKE PROTEIN, MITOCHONDRIAL"/>
    <property type="match status" value="1"/>
</dbReference>
<dbReference type="GO" id="GO:0006465">
    <property type="term" value="P:signal peptide processing"/>
    <property type="evidence" value="ECO:0007669"/>
    <property type="project" value="TreeGrafter"/>
</dbReference>
<evidence type="ECO:0000256" key="5">
    <source>
        <dbReference type="ARBA" id="ARBA00022989"/>
    </source>
</evidence>
<keyword evidence="3 7" id="KW-0812">Transmembrane</keyword>
<dbReference type="InterPro" id="IPR035952">
    <property type="entry name" value="Rhomboid-like_sf"/>
</dbReference>
<feature type="non-terminal residue" evidence="9">
    <location>
        <position position="1"/>
    </location>
</feature>
<dbReference type="AlphaFoldDB" id="A0A167I1K5"/>
<evidence type="ECO:0000259" key="8">
    <source>
        <dbReference type="Pfam" id="PF01694"/>
    </source>
</evidence>
<dbReference type="Pfam" id="PF01694">
    <property type="entry name" value="Rhomboid"/>
    <property type="match status" value="1"/>
</dbReference>
<accession>A0A167I1K5</accession>
<organism evidence="9 10">
    <name type="scientific">Calocera viscosa (strain TUFC12733)</name>
    <dbReference type="NCBI Taxonomy" id="1330018"/>
    <lineage>
        <taxon>Eukaryota</taxon>
        <taxon>Fungi</taxon>
        <taxon>Dikarya</taxon>
        <taxon>Basidiomycota</taxon>
        <taxon>Agaricomycotina</taxon>
        <taxon>Dacrymycetes</taxon>
        <taxon>Dacrymycetales</taxon>
        <taxon>Dacrymycetaceae</taxon>
        <taxon>Calocera</taxon>
    </lineage>
</organism>
<dbReference type="Gene3D" id="1.20.1540.10">
    <property type="entry name" value="Rhomboid-like"/>
    <property type="match status" value="1"/>
</dbReference>
<evidence type="ECO:0000256" key="1">
    <source>
        <dbReference type="ARBA" id="ARBA00004141"/>
    </source>
</evidence>
<proteinExistence type="inferred from homology"/>
<evidence type="ECO:0000256" key="2">
    <source>
        <dbReference type="ARBA" id="ARBA00009045"/>
    </source>
</evidence>
<feature type="transmembrane region" description="Helical" evidence="7">
    <location>
        <begin position="27"/>
        <end position="46"/>
    </location>
</feature>
<feature type="domain" description="Peptidase S54 rhomboid" evidence="8">
    <location>
        <begin position="77"/>
        <end position="214"/>
    </location>
</feature>
<dbReference type="OrthoDB" id="418595at2759"/>
<evidence type="ECO:0000256" key="7">
    <source>
        <dbReference type="SAM" id="Phobius"/>
    </source>
</evidence>
<evidence type="ECO:0000313" key="10">
    <source>
        <dbReference type="Proteomes" id="UP000076738"/>
    </source>
</evidence>
<sequence>PFTPPPPPPKRSWWTRFTRRLDQIPLLYVRIGIIAVNVLVFLLWRLGMQNYTRFRDDQPLRFLLENFATSWQNYKAGRWWTLLTSCFSQQQDMHLLVNCISLWFTADAVMSVIGVSRFMGVYLLGGAASSLVSILWRGDQPGYSVGASGAVYSCLSMFAFMYPRTQFLLFFILPVPAWLCLGGIFVWDSYEMLRKGRNITGSDNAGHLGGLLAG</sequence>
<protein>
    <recommendedName>
        <fullName evidence="8">Peptidase S54 rhomboid domain-containing protein</fullName>
    </recommendedName>
</protein>